<keyword evidence="3 7" id="KW-1133">Transmembrane helix</keyword>
<dbReference type="PRINTS" id="PR01036">
    <property type="entry name" value="TCRTETB"/>
</dbReference>
<evidence type="ECO:0000256" key="7">
    <source>
        <dbReference type="SAM" id="Phobius"/>
    </source>
</evidence>
<evidence type="ECO:0000256" key="4">
    <source>
        <dbReference type="ARBA" id="ARBA00023136"/>
    </source>
</evidence>
<feature type="transmembrane region" description="Helical" evidence="7">
    <location>
        <begin position="303"/>
        <end position="324"/>
    </location>
</feature>
<dbReference type="PANTHER" id="PTHR42718:SF42">
    <property type="entry name" value="EXPORT PROTEIN"/>
    <property type="match status" value="1"/>
</dbReference>
<feature type="compositionally biased region" description="Pro residues" evidence="6">
    <location>
        <begin position="16"/>
        <end position="31"/>
    </location>
</feature>
<dbReference type="Gene3D" id="1.20.1720.10">
    <property type="entry name" value="Multidrug resistance protein D"/>
    <property type="match status" value="1"/>
</dbReference>
<dbReference type="Pfam" id="PF07690">
    <property type="entry name" value="MFS_1"/>
    <property type="match status" value="1"/>
</dbReference>
<feature type="transmembrane region" description="Helical" evidence="7">
    <location>
        <begin position="501"/>
        <end position="519"/>
    </location>
</feature>
<gene>
    <name evidence="9" type="ORF">FHS42_001309</name>
</gene>
<sequence>MPANSASQPAHRNGPGPIPPTAPTPAVPGRPPGADGGGEPPIRHPRRWLILAVICLAQLTVLLDNTILSVAVPSLTREMGASTADIQWMINAYSLVQSGLLLTAGSSADRYGRKKMLVTGLVMFGIGSVAAAYAQSPGQLIAARAGMGVGGALLMTTTLAVVVQVFAEDERTKAIGLWGAVSSLGFAAGPLIGGSLLNHFWWGAIFLINIPVALLGVIAVVRLVPESKSLGGERPDLLGALLSTVGMTGVVYAIISGPEHGWLSARVLVAAAIGLAGLAAFAVWERHVPFPMLDMHFFRDRRFVGAVTGGILIAFGMGGSLFLLTQHLQLVLGYEPLDAGLRTAPLALMIVVLNLSGVGARLLSWLGAPVTIVLGMGMISGGLALIGTLGGDGYGGMLAGLILMGSGMAVAMPAMANAIMSAIPPAKAGVGAGVNGTLTEFGNGLGVALLGAVLNSRFAALLPAVAAGAGSLSTALERARTDADRSAARDAFASGIETSELVGASAVLLGGVLAALLLWRAGRVARPARGADAEAGAA</sequence>
<feature type="transmembrane region" description="Helical" evidence="7">
    <location>
        <begin position="370"/>
        <end position="391"/>
    </location>
</feature>
<evidence type="ECO:0000256" key="1">
    <source>
        <dbReference type="ARBA" id="ARBA00004651"/>
    </source>
</evidence>
<keyword evidence="5" id="KW-0046">Antibiotic resistance</keyword>
<feature type="transmembrane region" description="Helical" evidence="7">
    <location>
        <begin position="432"/>
        <end position="454"/>
    </location>
</feature>
<feature type="transmembrane region" description="Helical" evidence="7">
    <location>
        <begin position="397"/>
        <end position="420"/>
    </location>
</feature>
<keyword evidence="4 7" id="KW-0472">Membrane</keyword>
<dbReference type="Proteomes" id="UP000588098">
    <property type="component" value="Unassembled WGS sequence"/>
</dbReference>
<dbReference type="EMBL" id="JACHJL010000002">
    <property type="protein sequence ID" value="MBB5934283.1"/>
    <property type="molecule type" value="Genomic_DNA"/>
</dbReference>
<feature type="transmembrane region" description="Helical" evidence="7">
    <location>
        <begin position="344"/>
        <end position="363"/>
    </location>
</feature>
<dbReference type="RefSeq" id="WP_184569544.1">
    <property type="nucleotide sequence ID" value="NZ_JACHJL010000002.1"/>
</dbReference>
<evidence type="ECO:0000256" key="5">
    <source>
        <dbReference type="ARBA" id="ARBA00023251"/>
    </source>
</evidence>
<dbReference type="GO" id="GO:0005886">
    <property type="term" value="C:plasma membrane"/>
    <property type="evidence" value="ECO:0007669"/>
    <property type="project" value="UniProtKB-SubCell"/>
</dbReference>
<evidence type="ECO:0000256" key="2">
    <source>
        <dbReference type="ARBA" id="ARBA00022692"/>
    </source>
</evidence>
<feature type="transmembrane region" description="Helical" evidence="7">
    <location>
        <begin position="237"/>
        <end position="255"/>
    </location>
</feature>
<feature type="transmembrane region" description="Helical" evidence="7">
    <location>
        <begin position="261"/>
        <end position="283"/>
    </location>
</feature>
<dbReference type="GO" id="GO:0022857">
    <property type="term" value="F:transmembrane transporter activity"/>
    <property type="evidence" value="ECO:0007669"/>
    <property type="project" value="InterPro"/>
</dbReference>
<dbReference type="CDD" id="cd17321">
    <property type="entry name" value="MFS_MMR_MDR_like"/>
    <property type="match status" value="1"/>
</dbReference>
<organism evidence="9 10">
    <name type="scientific">Streptomyces zagrosensis</name>
    <dbReference type="NCBI Taxonomy" id="1042984"/>
    <lineage>
        <taxon>Bacteria</taxon>
        <taxon>Bacillati</taxon>
        <taxon>Actinomycetota</taxon>
        <taxon>Actinomycetes</taxon>
        <taxon>Kitasatosporales</taxon>
        <taxon>Streptomycetaceae</taxon>
        <taxon>Streptomyces</taxon>
    </lineage>
</organism>
<comment type="subcellular location">
    <subcellularLocation>
        <location evidence="1">Cell membrane</location>
        <topology evidence="1">Multi-pass membrane protein</topology>
    </subcellularLocation>
</comment>
<evidence type="ECO:0000256" key="3">
    <source>
        <dbReference type="ARBA" id="ARBA00022989"/>
    </source>
</evidence>
<dbReference type="SUPFAM" id="SSF103473">
    <property type="entry name" value="MFS general substrate transporter"/>
    <property type="match status" value="1"/>
</dbReference>
<name>A0A7W9Q616_9ACTN</name>
<proteinExistence type="predicted"/>
<feature type="transmembrane region" description="Helical" evidence="7">
    <location>
        <begin position="141"/>
        <end position="163"/>
    </location>
</feature>
<dbReference type="InterPro" id="IPR036259">
    <property type="entry name" value="MFS_trans_sf"/>
</dbReference>
<feature type="transmembrane region" description="Helical" evidence="7">
    <location>
        <begin position="116"/>
        <end position="135"/>
    </location>
</feature>
<feature type="transmembrane region" description="Helical" evidence="7">
    <location>
        <begin position="175"/>
        <end position="194"/>
    </location>
</feature>
<dbReference type="GO" id="GO:0046677">
    <property type="term" value="P:response to antibiotic"/>
    <property type="evidence" value="ECO:0007669"/>
    <property type="project" value="UniProtKB-KW"/>
</dbReference>
<feature type="domain" description="Major facilitator superfamily (MFS) profile" evidence="8">
    <location>
        <begin position="50"/>
        <end position="522"/>
    </location>
</feature>
<evidence type="ECO:0000256" key="6">
    <source>
        <dbReference type="SAM" id="MobiDB-lite"/>
    </source>
</evidence>
<feature type="transmembrane region" description="Helical" evidence="7">
    <location>
        <begin position="86"/>
        <end position="104"/>
    </location>
</feature>
<evidence type="ECO:0000313" key="10">
    <source>
        <dbReference type="Proteomes" id="UP000588098"/>
    </source>
</evidence>
<keyword evidence="2 7" id="KW-0812">Transmembrane</keyword>
<dbReference type="InterPro" id="IPR020846">
    <property type="entry name" value="MFS_dom"/>
</dbReference>
<dbReference type="AlphaFoldDB" id="A0A7W9Q616"/>
<protein>
    <submittedName>
        <fullName evidence="9">EmrB/QacA subfamily drug resistance transporter</fullName>
    </submittedName>
</protein>
<dbReference type="PANTHER" id="PTHR42718">
    <property type="entry name" value="MAJOR FACILITATOR SUPERFAMILY MULTIDRUG TRANSPORTER MFSC"/>
    <property type="match status" value="1"/>
</dbReference>
<feature type="transmembrane region" description="Helical" evidence="7">
    <location>
        <begin position="48"/>
        <end position="74"/>
    </location>
</feature>
<evidence type="ECO:0000313" key="9">
    <source>
        <dbReference type="EMBL" id="MBB5934283.1"/>
    </source>
</evidence>
<comment type="caution">
    <text evidence="9">The sequence shown here is derived from an EMBL/GenBank/DDBJ whole genome shotgun (WGS) entry which is preliminary data.</text>
</comment>
<reference evidence="9 10" key="1">
    <citation type="submission" date="2020-08" db="EMBL/GenBank/DDBJ databases">
        <title>Genomic Encyclopedia of Type Strains, Phase III (KMG-III): the genomes of soil and plant-associated and newly described type strains.</title>
        <authorList>
            <person name="Whitman W."/>
        </authorList>
    </citation>
    <scope>NUCLEOTIDE SEQUENCE [LARGE SCALE GENOMIC DNA]</scope>
    <source>
        <strain evidence="9 10">CECT 8305</strain>
    </source>
</reference>
<dbReference type="Gene3D" id="1.20.1250.20">
    <property type="entry name" value="MFS general substrate transporter like domains"/>
    <property type="match status" value="1"/>
</dbReference>
<feature type="compositionally biased region" description="Polar residues" evidence="6">
    <location>
        <begin position="1"/>
        <end position="10"/>
    </location>
</feature>
<feature type="region of interest" description="Disordered" evidence="6">
    <location>
        <begin position="1"/>
        <end position="41"/>
    </location>
</feature>
<evidence type="ECO:0000259" key="8">
    <source>
        <dbReference type="PROSITE" id="PS50850"/>
    </source>
</evidence>
<dbReference type="InterPro" id="IPR011701">
    <property type="entry name" value="MFS"/>
</dbReference>
<accession>A0A7W9Q616</accession>
<feature type="transmembrane region" description="Helical" evidence="7">
    <location>
        <begin position="200"/>
        <end position="225"/>
    </location>
</feature>
<dbReference type="PROSITE" id="PS50850">
    <property type="entry name" value="MFS"/>
    <property type="match status" value="1"/>
</dbReference>
<keyword evidence="10" id="KW-1185">Reference proteome</keyword>